<feature type="domain" description="Smr" evidence="2">
    <location>
        <begin position="902"/>
        <end position="985"/>
    </location>
</feature>
<dbReference type="GO" id="GO:0070291">
    <property type="term" value="P:N-acylethanolamine metabolic process"/>
    <property type="evidence" value="ECO:0007669"/>
    <property type="project" value="TreeGrafter"/>
</dbReference>
<feature type="compositionally biased region" description="Low complexity" evidence="1">
    <location>
        <begin position="538"/>
        <end position="558"/>
    </location>
</feature>
<dbReference type="InterPro" id="IPR036063">
    <property type="entry name" value="Smr_dom_sf"/>
</dbReference>
<dbReference type="GO" id="GO:0005737">
    <property type="term" value="C:cytoplasm"/>
    <property type="evidence" value="ECO:0007669"/>
    <property type="project" value="TreeGrafter"/>
</dbReference>
<evidence type="ECO:0000259" key="2">
    <source>
        <dbReference type="PROSITE" id="PS50828"/>
    </source>
</evidence>
<reference evidence="3 4" key="1">
    <citation type="submission" date="2019-12" db="EMBL/GenBank/DDBJ databases">
        <title>Draft genome sequence of the ascomycete Xylaria multiplex DSM 110363.</title>
        <authorList>
            <person name="Buettner E."/>
            <person name="Kellner H."/>
        </authorList>
    </citation>
    <scope>NUCLEOTIDE SEQUENCE [LARGE SCALE GENOMIC DNA]</scope>
    <source>
        <strain evidence="3 4">DSM 110363</strain>
    </source>
</reference>
<dbReference type="InterPro" id="IPR001279">
    <property type="entry name" value="Metallo-B-lactamas"/>
</dbReference>
<dbReference type="CDD" id="cd14279">
    <property type="entry name" value="CUE"/>
    <property type="match status" value="1"/>
</dbReference>
<dbReference type="SUPFAM" id="SSF56281">
    <property type="entry name" value="Metallo-hydrolase/oxidoreductase"/>
    <property type="match status" value="1"/>
</dbReference>
<dbReference type="InParanoid" id="A0A7C8IWU7"/>
<dbReference type="PANTHER" id="PTHR15032:SF4">
    <property type="entry name" value="N-ACYL-PHOSPHATIDYLETHANOLAMINE-HYDROLYZING PHOSPHOLIPASE D"/>
    <property type="match status" value="1"/>
</dbReference>
<dbReference type="Gene3D" id="3.60.15.10">
    <property type="entry name" value="Ribonuclease Z/Hydroxyacylglutathione hydrolase-like"/>
    <property type="match status" value="1"/>
</dbReference>
<dbReference type="PROSITE" id="PS50828">
    <property type="entry name" value="SMR"/>
    <property type="match status" value="1"/>
</dbReference>
<name>A0A7C8IWU7_9PEZI</name>
<protein>
    <recommendedName>
        <fullName evidence="2">Smr domain-containing protein</fullName>
    </recommendedName>
</protein>
<dbReference type="Proteomes" id="UP000481858">
    <property type="component" value="Unassembled WGS sequence"/>
</dbReference>
<dbReference type="SUPFAM" id="SSF160443">
    <property type="entry name" value="SMR domain-like"/>
    <property type="match status" value="1"/>
</dbReference>
<proteinExistence type="predicted"/>
<comment type="caution">
    <text evidence="3">The sequence shown here is derived from an EMBL/GenBank/DDBJ whole genome shotgun (WGS) entry which is preliminary data.</text>
</comment>
<dbReference type="EMBL" id="WUBL01000017">
    <property type="protein sequence ID" value="KAF2971025.1"/>
    <property type="molecule type" value="Genomic_DNA"/>
</dbReference>
<sequence length="985" mass="108175">MHFLRRLFRSGLRHPPSVARYGKIASAGTKTAGIAMVAYACTVAAQPVADKVPDKHSKDHHVKNSRGETVKFQNPHPSHVFPAFSVLIPGIMYAKPLSYPLHVHKKYNSSRHAKAEVSRQACARVGHACYYVEYPSGLRVLFDPVFEDCCAPVNFLGFKRYTERPCDIADIPYVDAVVISHSHYDHLSYPSVLEIQKHHPNAHFFVGLGLEKWFKTSGIDKVTEMDWWDEAEVTFTPKPTKEADTQLEPIKARISCLPSQHSSGRTGLDRDRTLWASWGIRSAEKTVWFGGDTGYRTVPKVAEGIDDWGPEFQKLPVCPQFRQIGEHLGSVDLGLIPIGAYEPRHIFSHMHANPMDSVEIFRDTNCKRAMGIHWGTWILTPEHPLEPPRLLKEALKRRGLPETGVFDVLISVRLGGLVLMLLLTNLVLGVGLLAGSEFRHLSGRMDELCSVLDQATILSISSDYDLGKPEEFAAAREVLLAISKDVAAEEATGFNPSGFGGDDFAGLSLPDESTGSEGMPRPDGDLKSNDGLTTTTESSSSHSNSRGALSSSSSQASARGTPGVIHVSILDGLTNEDKVRQLAAMFVSLKHIDVKLALQKAKGNADLAIDELLNLQLLEQTGERPKGVDGFYVSDDDIHTLNKKERRKKKKASKLAALRSVDAPLTTEIPPQGTDADNGNIGFISDNLTLPLDEAADLYQRHKRSLGAAIIAALDAYLALSLSFNDPNKLPQVDEQQKRVPWIPNRYFGPILDMTATTQAATNIIDVLANYFEKPAYVRYDVSYSVVAGVDSTPKSPVENNSMSLWQDIRPSHNKPRPVQQLHKLPTTLEAASSRKAIAAASAKHSYASASSAYKKGKSDPYMRQAAGFFADRARSEAASQRQLTSIEAGLLVDKQSTEDTIDLHGVSVQDGVDIAVDRVWNWWNSLGENKVRKAREAGLKVVTGLGRHSSDGKSRLRVNVFKALVADGWKVQVLTGAYLVTGRI</sequence>
<evidence type="ECO:0000313" key="3">
    <source>
        <dbReference type="EMBL" id="KAF2971025.1"/>
    </source>
</evidence>
<gene>
    <name evidence="3" type="ORF">GQX73_g2590</name>
</gene>
<dbReference type="PANTHER" id="PTHR15032">
    <property type="entry name" value="N-ACYL-PHOSPHATIDYLETHANOLAMINE-HYDROLYZING PHOSPHOLIPASE D"/>
    <property type="match status" value="1"/>
</dbReference>
<evidence type="ECO:0000313" key="4">
    <source>
        <dbReference type="Proteomes" id="UP000481858"/>
    </source>
</evidence>
<accession>A0A7C8IWU7</accession>
<keyword evidence="4" id="KW-1185">Reference proteome</keyword>
<dbReference type="InterPro" id="IPR036866">
    <property type="entry name" value="RibonucZ/Hydroxyglut_hydro"/>
</dbReference>
<dbReference type="InterPro" id="IPR002625">
    <property type="entry name" value="Smr_dom"/>
</dbReference>
<feature type="region of interest" description="Disordered" evidence="1">
    <location>
        <begin position="494"/>
        <end position="560"/>
    </location>
</feature>
<organism evidence="3 4">
    <name type="scientific">Xylaria multiplex</name>
    <dbReference type="NCBI Taxonomy" id="323545"/>
    <lineage>
        <taxon>Eukaryota</taxon>
        <taxon>Fungi</taxon>
        <taxon>Dikarya</taxon>
        <taxon>Ascomycota</taxon>
        <taxon>Pezizomycotina</taxon>
        <taxon>Sordariomycetes</taxon>
        <taxon>Xylariomycetidae</taxon>
        <taxon>Xylariales</taxon>
        <taxon>Xylariaceae</taxon>
        <taxon>Xylaria</taxon>
    </lineage>
</organism>
<dbReference type="OrthoDB" id="332863at2759"/>
<dbReference type="Pfam" id="PF12706">
    <property type="entry name" value="Lactamase_B_2"/>
    <property type="match status" value="1"/>
</dbReference>
<dbReference type="AlphaFoldDB" id="A0A7C8IWU7"/>
<dbReference type="GO" id="GO:0070290">
    <property type="term" value="F:N-acylphosphatidylethanolamine-specific phospholipase D activity"/>
    <property type="evidence" value="ECO:0007669"/>
    <property type="project" value="TreeGrafter"/>
</dbReference>
<evidence type="ECO:0000256" key="1">
    <source>
        <dbReference type="SAM" id="MobiDB-lite"/>
    </source>
</evidence>
<dbReference type="GO" id="GO:0070292">
    <property type="term" value="P:N-acylphosphatidylethanolamine metabolic process"/>
    <property type="evidence" value="ECO:0007669"/>
    <property type="project" value="TreeGrafter"/>
</dbReference>
<dbReference type="Gene3D" id="3.30.1370.110">
    <property type="match status" value="1"/>
</dbReference>